<proteinExistence type="predicted"/>
<reference evidence="2" key="1">
    <citation type="submission" date="2021-07" db="EMBL/GenBank/DDBJ databases">
        <authorList>
            <person name="Branca A.L. A."/>
        </authorList>
    </citation>
    <scope>NUCLEOTIDE SEQUENCE</scope>
</reference>
<feature type="signal peptide" evidence="1">
    <location>
        <begin position="1"/>
        <end position="20"/>
    </location>
</feature>
<dbReference type="Pfam" id="PF14269">
    <property type="entry name" value="Arylsulfotran_2"/>
    <property type="match status" value="1"/>
</dbReference>
<dbReference type="InterPro" id="IPR053143">
    <property type="entry name" value="Arylsulfate_ST"/>
</dbReference>
<sequence length="520" mass="57507">MRIPSTFVALCGLQATLASASTAWPWQTYKSSPHEPPSLQVSKSGPTSPGYLFFDQSWDAHQYSVFIMSDSNELVWQSPPGDLKGFRVQQLDGKPVLTYFNGLGVPEPFGWGYGIVQVLDQSYNSIYNVSLINDNYTALGSVDSSSFVSWIDMHENTMTSDGTMLVTGYNVTKCDLSSVGGPRNGWIADSLFYEIDVKTNDILFRWSAKDHLDQIPLEDVQPFYPLEDWGHNSSAPYGYFHINSVEKFRDGSYLISSRYYCSLFKVAKDGSVDWTLQVSDAMIICTTNTNPRQGETGGDFKLNGIQWAYQHDGRIHHEHEDGFVLSIFDNANSDVTNGTHHTEGMLIYVNLANHEASSLKTLHDPKDEIYAVSQGNTQLLPGGHAIMGYGSNPKIKEYNANGTCVMTAQFGEDGVVASYRAYRSPWVGIPTTSPDVASCVDQEHNKTNVFMSWNGATENQNWKVFGGHTRGNLRPVSTVRKTGFETTASVAGGLKFVRVEAHGFGIEKGVSKVTSVEKMC</sequence>
<gene>
    <name evidence="2" type="ORF">PSALAMII_LOCUS3794</name>
</gene>
<dbReference type="Proteomes" id="UP001152592">
    <property type="component" value="Unassembled WGS sequence"/>
</dbReference>
<dbReference type="PANTHER" id="PTHR35340:SF6">
    <property type="entry name" value="ASST-DOMAIN-CONTAINING PROTEIN"/>
    <property type="match status" value="1"/>
</dbReference>
<dbReference type="AlphaFoldDB" id="A0A9W4IYS4"/>
<organism evidence="2 3">
    <name type="scientific">Penicillium salamii</name>
    <dbReference type="NCBI Taxonomy" id="1612424"/>
    <lineage>
        <taxon>Eukaryota</taxon>
        <taxon>Fungi</taxon>
        <taxon>Dikarya</taxon>
        <taxon>Ascomycota</taxon>
        <taxon>Pezizomycotina</taxon>
        <taxon>Eurotiomycetes</taxon>
        <taxon>Eurotiomycetidae</taxon>
        <taxon>Eurotiales</taxon>
        <taxon>Aspergillaceae</taxon>
        <taxon>Penicillium</taxon>
    </lineage>
</organism>
<dbReference type="InterPro" id="IPR039535">
    <property type="entry name" value="ASST-like"/>
</dbReference>
<dbReference type="PANTHER" id="PTHR35340">
    <property type="entry name" value="PQQ ENZYME REPEAT PROTEIN-RELATED"/>
    <property type="match status" value="1"/>
</dbReference>
<name>A0A9W4IYS4_9EURO</name>
<dbReference type="EMBL" id="CAJVPD010000177">
    <property type="protein sequence ID" value="CAG8362568.1"/>
    <property type="molecule type" value="Genomic_DNA"/>
</dbReference>
<accession>A0A9W4IYS4</accession>
<feature type="chain" id="PRO_5040789295" description="ASST-domain-containing protein" evidence="1">
    <location>
        <begin position="21"/>
        <end position="520"/>
    </location>
</feature>
<keyword evidence="1" id="KW-0732">Signal</keyword>
<evidence type="ECO:0000256" key="1">
    <source>
        <dbReference type="SAM" id="SignalP"/>
    </source>
</evidence>
<dbReference type="OrthoDB" id="4364447at2759"/>
<evidence type="ECO:0008006" key="4">
    <source>
        <dbReference type="Google" id="ProtNLM"/>
    </source>
</evidence>
<evidence type="ECO:0000313" key="3">
    <source>
        <dbReference type="Proteomes" id="UP001152592"/>
    </source>
</evidence>
<evidence type="ECO:0000313" key="2">
    <source>
        <dbReference type="EMBL" id="CAG8362568.1"/>
    </source>
</evidence>
<comment type="caution">
    <text evidence="2">The sequence shown here is derived from an EMBL/GenBank/DDBJ whole genome shotgun (WGS) entry which is preliminary data.</text>
</comment>
<protein>
    <recommendedName>
        <fullName evidence="4">ASST-domain-containing protein</fullName>
    </recommendedName>
</protein>